<evidence type="ECO:0000313" key="2">
    <source>
        <dbReference type="Proteomes" id="UP000037269"/>
    </source>
</evidence>
<keyword evidence="2" id="KW-1185">Reference proteome</keyword>
<reference evidence="1 2" key="1">
    <citation type="submission" date="2015-07" db="EMBL/GenBank/DDBJ databases">
        <title>Fjat-14205 dsm 2895.</title>
        <authorList>
            <person name="Liu B."/>
            <person name="Wang J."/>
            <person name="Zhu Y."/>
            <person name="Liu G."/>
            <person name="Chen Q."/>
            <person name="Chen Z."/>
            <person name="Lan J."/>
            <person name="Che J."/>
            <person name="Ge C."/>
            <person name="Shi H."/>
            <person name="Pan Z."/>
            <person name="Liu X."/>
        </authorList>
    </citation>
    <scope>NUCLEOTIDE SEQUENCE [LARGE SCALE GENOMIC DNA]</scope>
    <source>
        <strain evidence="1 2">DSM 2895</strain>
    </source>
</reference>
<protein>
    <submittedName>
        <fullName evidence="1">Uncharacterized protein</fullName>
    </submittedName>
</protein>
<dbReference type="Proteomes" id="UP000037269">
    <property type="component" value="Unassembled WGS sequence"/>
</dbReference>
<dbReference type="RefSeq" id="WP_139189207.1">
    <property type="nucleotide sequence ID" value="NZ_BJOA01000186.1"/>
</dbReference>
<gene>
    <name evidence="1" type="ORF">AF333_10650</name>
</gene>
<name>A0A0M0H1B7_ANEMI</name>
<sequence>MVVTGLGSATPAVFGANPVPFTLTVNRPGAPNNTITLTIGNPAVLGFSTTAFNVGNGEAVITPCP</sequence>
<evidence type="ECO:0000313" key="1">
    <source>
        <dbReference type="EMBL" id="KON95874.1"/>
    </source>
</evidence>
<comment type="caution">
    <text evidence="1">The sequence shown here is derived from an EMBL/GenBank/DDBJ whole genome shotgun (WGS) entry which is preliminary data.</text>
</comment>
<dbReference type="EMBL" id="LGUG01000004">
    <property type="protein sequence ID" value="KON95874.1"/>
    <property type="molecule type" value="Genomic_DNA"/>
</dbReference>
<dbReference type="PATRIC" id="fig|47500.9.peg.3381"/>
<accession>A0A0M0H1B7</accession>
<dbReference type="AlphaFoldDB" id="A0A0M0H1B7"/>
<organism evidence="1 2">
    <name type="scientific">Aneurinibacillus migulanus</name>
    <name type="common">Bacillus migulanus</name>
    <dbReference type="NCBI Taxonomy" id="47500"/>
    <lineage>
        <taxon>Bacteria</taxon>
        <taxon>Bacillati</taxon>
        <taxon>Bacillota</taxon>
        <taxon>Bacilli</taxon>
        <taxon>Bacillales</taxon>
        <taxon>Paenibacillaceae</taxon>
        <taxon>Aneurinibacillus group</taxon>
        <taxon>Aneurinibacillus</taxon>
    </lineage>
</organism>
<dbReference type="GeneID" id="42309858"/>
<proteinExistence type="predicted"/>